<dbReference type="InterPro" id="IPR018200">
    <property type="entry name" value="USP_CS"/>
</dbReference>
<dbReference type="CDD" id="cd16104">
    <property type="entry name" value="Ubl_USP14_like"/>
    <property type="match status" value="1"/>
</dbReference>
<dbReference type="PROSITE" id="PS00972">
    <property type="entry name" value="USP_1"/>
    <property type="match status" value="1"/>
</dbReference>
<dbReference type="PANTHER" id="PTHR43982:SF1">
    <property type="entry name" value="UBIQUITIN CARBOXYL-TERMINAL HYDROLASE 14"/>
    <property type="match status" value="1"/>
</dbReference>
<name>A0A4S2N5W3_9PEZI</name>
<dbReference type="Gene3D" id="3.10.20.90">
    <property type="entry name" value="Phosphatidylinositol 3-kinase Catalytic Subunit, Chain A, domain 1"/>
    <property type="match status" value="1"/>
</dbReference>
<dbReference type="GO" id="GO:0070628">
    <property type="term" value="F:proteasome binding"/>
    <property type="evidence" value="ECO:0007669"/>
    <property type="project" value="TreeGrafter"/>
</dbReference>
<evidence type="ECO:0000256" key="7">
    <source>
        <dbReference type="SAM" id="MobiDB-lite"/>
    </source>
</evidence>
<dbReference type="EC" id="3.4.19.12" evidence="6"/>
<keyword evidence="5 6" id="KW-0788">Thiol protease</keyword>
<dbReference type="Proteomes" id="UP000298138">
    <property type="component" value="Unassembled WGS sequence"/>
</dbReference>
<feature type="domain" description="Ubiquitin-like" evidence="8">
    <location>
        <begin position="6"/>
        <end position="80"/>
    </location>
</feature>
<dbReference type="EMBL" id="ML220112">
    <property type="protein sequence ID" value="TGZ84607.1"/>
    <property type="molecule type" value="Genomic_DNA"/>
</dbReference>
<dbReference type="PROSITE" id="PS00973">
    <property type="entry name" value="USP_2"/>
    <property type="match status" value="1"/>
</dbReference>
<evidence type="ECO:0000259" key="9">
    <source>
        <dbReference type="PROSITE" id="PS50235"/>
    </source>
</evidence>
<feature type="compositionally biased region" description="Basic and acidic residues" evidence="7">
    <location>
        <begin position="438"/>
        <end position="451"/>
    </location>
</feature>
<keyword evidence="3 6" id="KW-0833">Ubl conjugation pathway</keyword>
<dbReference type="Pfam" id="PF00443">
    <property type="entry name" value="UCH"/>
    <property type="match status" value="1"/>
</dbReference>
<comment type="similarity">
    <text evidence="6">Belongs to the peptidase C19 family.</text>
</comment>
<dbReference type="GO" id="GO:0043161">
    <property type="term" value="P:proteasome-mediated ubiquitin-dependent protein catabolic process"/>
    <property type="evidence" value="ECO:0007669"/>
    <property type="project" value="InterPro"/>
</dbReference>
<keyword evidence="11" id="KW-1185">Reference proteome</keyword>
<feature type="compositionally biased region" description="Gly residues" evidence="7">
    <location>
        <begin position="409"/>
        <end position="418"/>
    </location>
</feature>
<keyword evidence="2 6" id="KW-0645">Protease</keyword>
<proteinExistence type="inferred from homology"/>
<dbReference type="SUPFAM" id="SSF54236">
    <property type="entry name" value="Ubiquitin-like"/>
    <property type="match status" value="1"/>
</dbReference>
<evidence type="ECO:0000256" key="3">
    <source>
        <dbReference type="ARBA" id="ARBA00022786"/>
    </source>
</evidence>
<dbReference type="Gene3D" id="3.90.70.10">
    <property type="entry name" value="Cysteine proteinases"/>
    <property type="match status" value="1"/>
</dbReference>
<dbReference type="SMART" id="SM00213">
    <property type="entry name" value="UBQ"/>
    <property type="match status" value="1"/>
</dbReference>
<dbReference type="AlphaFoldDB" id="A0A4S2N5W3"/>
<evidence type="ECO:0000313" key="11">
    <source>
        <dbReference type="Proteomes" id="UP000298138"/>
    </source>
</evidence>
<evidence type="ECO:0000256" key="5">
    <source>
        <dbReference type="ARBA" id="ARBA00022807"/>
    </source>
</evidence>
<dbReference type="SUPFAM" id="SSF54001">
    <property type="entry name" value="Cysteine proteinases"/>
    <property type="match status" value="1"/>
</dbReference>
<reference evidence="10 11" key="1">
    <citation type="submission" date="2019-04" db="EMBL/GenBank/DDBJ databases">
        <title>Comparative genomics and transcriptomics to analyze fruiting body development in filamentous ascomycetes.</title>
        <authorList>
            <consortium name="DOE Joint Genome Institute"/>
            <person name="Lutkenhaus R."/>
            <person name="Traeger S."/>
            <person name="Breuer J."/>
            <person name="Kuo A."/>
            <person name="Lipzen A."/>
            <person name="Pangilinan J."/>
            <person name="Dilworth D."/>
            <person name="Sandor L."/>
            <person name="Poggeler S."/>
            <person name="Barry K."/>
            <person name="Grigoriev I.V."/>
            <person name="Nowrousian M."/>
        </authorList>
    </citation>
    <scope>NUCLEOTIDE SEQUENCE [LARGE SCALE GENOMIC DNA]</scope>
    <source>
        <strain evidence="10 11">CBS 389.68</strain>
    </source>
</reference>
<dbReference type="InterPro" id="IPR038765">
    <property type="entry name" value="Papain-like_cys_pep_sf"/>
</dbReference>
<evidence type="ECO:0000313" key="10">
    <source>
        <dbReference type="EMBL" id="TGZ84607.1"/>
    </source>
</evidence>
<comment type="catalytic activity">
    <reaction evidence="1 6">
        <text>Thiol-dependent hydrolysis of ester, thioester, amide, peptide and isopeptide bonds formed by the C-terminal Gly of ubiquitin (a 76-residue protein attached to proteins as an intracellular targeting signal).</text>
        <dbReference type="EC" id="3.4.19.12"/>
    </reaction>
</comment>
<organism evidence="10 11">
    <name type="scientific">Ascodesmis nigricans</name>
    <dbReference type="NCBI Taxonomy" id="341454"/>
    <lineage>
        <taxon>Eukaryota</taxon>
        <taxon>Fungi</taxon>
        <taxon>Dikarya</taxon>
        <taxon>Ascomycota</taxon>
        <taxon>Pezizomycotina</taxon>
        <taxon>Pezizomycetes</taxon>
        <taxon>Pezizales</taxon>
        <taxon>Ascodesmidaceae</taxon>
        <taxon>Ascodesmis</taxon>
    </lineage>
</organism>
<evidence type="ECO:0000256" key="1">
    <source>
        <dbReference type="ARBA" id="ARBA00000707"/>
    </source>
</evidence>
<protein>
    <recommendedName>
        <fullName evidence="6">Ubiquitin carboxyl-terminal hydrolase</fullName>
        <ecNumber evidence="6">3.4.19.12</ecNumber>
    </recommendedName>
</protein>
<evidence type="ECO:0000256" key="4">
    <source>
        <dbReference type="ARBA" id="ARBA00022801"/>
    </source>
</evidence>
<evidence type="ECO:0000256" key="2">
    <source>
        <dbReference type="ARBA" id="ARBA00022670"/>
    </source>
</evidence>
<dbReference type="InterPro" id="IPR029071">
    <property type="entry name" value="Ubiquitin-like_domsf"/>
</dbReference>
<dbReference type="InParanoid" id="A0A4S2N5W3"/>
<dbReference type="GO" id="GO:0061136">
    <property type="term" value="P:regulation of proteasomal protein catabolic process"/>
    <property type="evidence" value="ECO:0007669"/>
    <property type="project" value="TreeGrafter"/>
</dbReference>
<dbReference type="PANTHER" id="PTHR43982">
    <property type="entry name" value="UBIQUITIN CARBOXYL-TERMINAL HYDROLASE"/>
    <property type="match status" value="1"/>
</dbReference>
<evidence type="ECO:0000256" key="6">
    <source>
        <dbReference type="RuleBase" id="RU366025"/>
    </source>
</evidence>
<gene>
    <name evidence="10" type="ORF">EX30DRAFT_367760</name>
</gene>
<feature type="region of interest" description="Disordered" evidence="7">
    <location>
        <begin position="390"/>
        <end position="458"/>
    </location>
</feature>
<dbReference type="GO" id="GO:0016579">
    <property type="term" value="P:protein deubiquitination"/>
    <property type="evidence" value="ECO:0007669"/>
    <property type="project" value="InterPro"/>
</dbReference>
<dbReference type="InterPro" id="IPR028889">
    <property type="entry name" value="USP"/>
</dbReference>
<dbReference type="PROSITE" id="PS50053">
    <property type="entry name" value="UBIQUITIN_2"/>
    <property type="match status" value="1"/>
</dbReference>
<dbReference type="GO" id="GO:0004843">
    <property type="term" value="F:cysteine-type deubiquitinase activity"/>
    <property type="evidence" value="ECO:0007669"/>
    <property type="project" value="UniProtKB-UniRule"/>
</dbReference>
<dbReference type="PROSITE" id="PS50235">
    <property type="entry name" value="USP_3"/>
    <property type="match status" value="1"/>
</dbReference>
<dbReference type="STRING" id="341454.A0A4S2N5W3"/>
<dbReference type="Pfam" id="PF00240">
    <property type="entry name" value="ubiquitin"/>
    <property type="match status" value="1"/>
</dbReference>
<dbReference type="InterPro" id="IPR044635">
    <property type="entry name" value="UBP14-like"/>
</dbReference>
<dbReference type="OrthoDB" id="333239at2759"/>
<feature type="domain" description="USP" evidence="9">
    <location>
        <begin position="109"/>
        <end position="550"/>
    </location>
</feature>
<dbReference type="FunCoup" id="A0A4S2N5W3">
    <property type="interactions" value="1116"/>
</dbReference>
<dbReference type="InterPro" id="IPR001394">
    <property type="entry name" value="Peptidase_C19_UCH"/>
</dbReference>
<sequence>MASTEIPLIVKHAGQKYEVTADLTQPGEVFKALLYSLTNVEPERQKILVKGGQLKDDADMSKLGLKPGQTLMMMGTPSGKVIQAPKQKMQFVEDMTDAELASRKGAIPAGFQNLGNTCYLNSTLQTLRYIPELQEELGKYKPHESGSGGGGLGAFGGFGGGSGNLFGSSTSSDLPASLRDLYKQINSTTEGYAPLMFVNALRNAFPQFAQKDKTGHYSQQDAEECYSQILHELQVKMKSPSESQGFIQKYMGGSMQVKYQLKEGGVEETPAETQELFLNLKCHIGNKTNFLKDGLLEGLKEDIEKQSTALGRMAVYEKTCKINRLPKYLTCHFVRFFWRKDIKKKVKIMRKVTFPFELDATDLCCDDLKQRIIPARDRLRNLHKDAFDRERARKRVKMQHEDPNNIAGGNAGEGGIGGSNSETSKGKGKSNIPDPVAEEEKRQAAETKRLAEEEEPDWEAELKDVLDPDLLADEGCNPSGLYELFGVITHQGSGADSGHYCAYVKNDKSDNNMWYFFNDDSVTEVDQNKIESLSGGGEAHSALLLLYRALPLKHEPKNKK</sequence>
<accession>A0A4S2N5W3</accession>
<dbReference type="InterPro" id="IPR000626">
    <property type="entry name" value="Ubiquitin-like_dom"/>
</dbReference>
<evidence type="ECO:0000259" key="8">
    <source>
        <dbReference type="PROSITE" id="PS50053"/>
    </source>
</evidence>
<keyword evidence="4 6" id="KW-0378">Hydrolase</keyword>